<evidence type="ECO:0000313" key="3">
    <source>
        <dbReference type="EMBL" id="AXY72515.1"/>
    </source>
</evidence>
<dbReference type="PANTHER" id="PTHR36919">
    <property type="entry name" value="BLR1215 PROTEIN"/>
    <property type="match status" value="1"/>
</dbReference>
<evidence type="ECO:0000313" key="4">
    <source>
        <dbReference type="Proteomes" id="UP000263900"/>
    </source>
</evidence>
<sequence length="139" mass="15881">MKKLMLLWLLCASLGTQAQTYQADDVTGTWLTSDKTGQISIYKVNDKYYGKIKSGSSKEHFDVHNPDPQKRKDSLIGLQLLKNFKFDGEGEWEKGTIYDPKSGKTYSCTMTLTDKNTLKIRGYVGISLFGRTEIWTRIR</sequence>
<keyword evidence="1" id="KW-0732">Signal</keyword>
<dbReference type="EMBL" id="CP032157">
    <property type="protein sequence ID" value="AXY72515.1"/>
    <property type="molecule type" value="Genomic_DNA"/>
</dbReference>
<evidence type="ECO:0000256" key="1">
    <source>
        <dbReference type="SAM" id="SignalP"/>
    </source>
</evidence>
<dbReference type="AlphaFoldDB" id="A0A3B7MLN9"/>
<dbReference type="RefSeq" id="WP_119048353.1">
    <property type="nucleotide sequence ID" value="NZ_CP032157.1"/>
</dbReference>
<gene>
    <name evidence="3" type="ORF">D3H65_00320</name>
</gene>
<organism evidence="3 4">
    <name type="scientific">Paraflavitalea soli</name>
    <dbReference type="NCBI Taxonomy" id="2315862"/>
    <lineage>
        <taxon>Bacteria</taxon>
        <taxon>Pseudomonadati</taxon>
        <taxon>Bacteroidota</taxon>
        <taxon>Chitinophagia</taxon>
        <taxon>Chitinophagales</taxon>
        <taxon>Chitinophagaceae</taxon>
        <taxon>Paraflavitalea</taxon>
    </lineage>
</organism>
<dbReference type="Proteomes" id="UP000263900">
    <property type="component" value="Chromosome"/>
</dbReference>
<evidence type="ECO:0000259" key="2">
    <source>
        <dbReference type="Pfam" id="PF09917"/>
    </source>
</evidence>
<reference evidence="3 4" key="1">
    <citation type="submission" date="2018-09" db="EMBL/GenBank/DDBJ databases">
        <title>Genome sequencing of strain 6GH32-13.</title>
        <authorList>
            <person name="Weon H.-Y."/>
            <person name="Heo J."/>
            <person name="Kwon S.-W."/>
        </authorList>
    </citation>
    <scope>NUCLEOTIDE SEQUENCE [LARGE SCALE GENOMIC DNA]</scope>
    <source>
        <strain evidence="3 4">5GH32-13</strain>
    </source>
</reference>
<proteinExistence type="predicted"/>
<dbReference type="PANTHER" id="PTHR36919:SF2">
    <property type="entry name" value="BLL6627 PROTEIN"/>
    <property type="match status" value="1"/>
</dbReference>
<dbReference type="Gene3D" id="2.40.128.520">
    <property type="match status" value="1"/>
</dbReference>
<dbReference type="Pfam" id="PF09917">
    <property type="entry name" value="DUF2147"/>
    <property type="match status" value="1"/>
</dbReference>
<protein>
    <submittedName>
        <fullName evidence="3">DUF2147 domain-containing protein</fullName>
    </submittedName>
</protein>
<feature type="signal peptide" evidence="1">
    <location>
        <begin position="1"/>
        <end position="18"/>
    </location>
</feature>
<feature type="domain" description="DUF2147" evidence="2">
    <location>
        <begin position="28"/>
        <end position="137"/>
    </location>
</feature>
<dbReference type="OrthoDB" id="9814399at2"/>
<dbReference type="InterPro" id="IPR019223">
    <property type="entry name" value="DUF2147"/>
</dbReference>
<dbReference type="KEGG" id="pseg:D3H65_00320"/>
<feature type="chain" id="PRO_5017577715" evidence="1">
    <location>
        <begin position="19"/>
        <end position="139"/>
    </location>
</feature>
<keyword evidence="4" id="KW-1185">Reference proteome</keyword>
<name>A0A3B7MLN9_9BACT</name>
<accession>A0A3B7MLN9</accession>